<feature type="non-terminal residue" evidence="2">
    <location>
        <position position="1"/>
    </location>
</feature>
<dbReference type="AlphaFoldDB" id="A0A9N9NXV4"/>
<gene>
    <name evidence="2" type="ORF">FCALED_LOCUS17505</name>
</gene>
<dbReference type="Pfam" id="PF25482">
    <property type="entry name" value="DUF7905"/>
    <property type="match status" value="1"/>
</dbReference>
<name>A0A9N9NXV4_9GLOM</name>
<feature type="domain" description="DUF7905" evidence="1">
    <location>
        <begin position="1"/>
        <end position="31"/>
    </location>
</feature>
<protein>
    <submittedName>
        <fullName evidence="2">16856_t:CDS:1</fullName>
    </submittedName>
</protein>
<accession>A0A9N9NXV4</accession>
<organism evidence="2 3">
    <name type="scientific">Funneliformis caledonium</name>
    <dbReference type="NCBI Taxonomy" id="1117310"/>
    <lineage>
        <taxon>Eukaryota</taxon>
        <taxon>Fungi</taxon>
        <taxon>Fungi incertae sedis</taxon>
        <taxon>Mucoromycota</taxon>
        <taxon>Glomeromycotina</taxon>
        <taxon>Glomeromycetes</taxon>
        <taxon>Glomerales</taxon>
        <taxon>Glomeraceae</taxon>
        <taxon>Funneliformis</taxon>
    </lineage>
</organism>
<dbReference type="OrthoDB" id="4739136at2759"/>
<evidence type="ECO:0000259" key="1">
    <source>
        <dbReference type="Pfam" id="PF25482"/>
    </source>
</evidence>
<dbReference type="InterPro" id="IPR057227">
    <property type="entry name" value="DUF7905"/>
</dbReference>
<evidence type="ECO:0000313" key="3">
    <source>
        <dbReference type="Proteomes" id="UP000789570"/>
    </source>
</evidence>
<keyword evidence="3" id="KW-1185">Reference proteome</keyword>
<sequence>FYKKSWDDHFAINNNLNVGEAPEWHPSDIIEGTVESLLDEIRNFLEALQNKLPNNE</sequence>
<dbReference type="Proteomes" id="UP000789570">
    <property type="component" value="Unassembled WGS sequence"/>
</dbReference>
<proteinExistence type="predicted"/>
<comment type="caution">
    <text evidence="2">The sequence shown here is derived from an EMBL/GenBank/DDBJ whole genome shotgun (WGS) entry which is preliminary data.</text>
</comment>
<reference evidence="2" key="1">
    <citation type="submission" date="2021-06" db="EMBL/GenBank/DDBJ databases">
        <authorList>
            <person name="Kallberg Y."/>
            <person name="Tangrot J."/>
            <person name="Rosling A."/>
        </authorList>
    </citation>
    <scope>NUCLEOTIDE SEQUENCE</scope>
    <source>
        <strain evidence="2">UK204</strain>
    </source>
</reference>
<dbReference type="EMBL" id="CAJVPQ010027112">
    <property type="protein sequence ID" value="CAG8770415.1"/>
    <property type="molecule type" value="Genomic_DNA"/>
</dbReference>
<evidence type="ECO:0000313" key="2">
    <source>
        <dbReference type="EMBL" id="CAG8770415.1"/>
    </source>
</evidence>